<evidence type="ECO:0000313" key="3">
    <source>
        <dbReference type="Proteomes" id="UP000006062"/>
    </source>
</evidence>
<dbReference type="RefSeq" id="WP_014778394.1">
    <property type="nucleotide sequence ID" value="NC_018012.1"/>
</dbReference>
<dbReference type="EMBL" id="CP003154">
    <property type="protein sequence ID" value="AFL73937.1"/>
    <property type="molecule type" value="Genomic_DNA"/>
</dbReference>
<evidence type="ECO:0000313" key="2">
    <source>
        <dbReference type="EMBL" id="AFL73937.1"/>
    </source>
</evidence>
<reference evidence="2 3" key="1">
    <citation type="submission" date="2012-06" db="EMBL/GenBank/DDBJ databases">
        <title>Complete sequence of Thiocystis violascens DSM 198.</title>
        <authorList>
            <consortium name="US DOE Joint Genome Institute"/>
            <person name="Lucas S."/>
            <person name="Han J."/>
            <person name="Lapidus A."/>
            <person name="Cheng J.-F."/>
            <person name="Goodwin L."/>
            <person name="Pitluck S."/>
            <person name="Peters L."/>
            <person name="Ovchinnikova G."/>
            <person name="Teshima H."/>
            <person name="Detter J.C."/>
            <person name="Han C."/>
            <person name="Tapia R."/>
            <person name="Land M."/>
            <person name="Hauser L."/>
            <person name="Kyrpides N."/>
            <person name="Ivanova N."/>
            <person name="Pagani I."/>
            <person name="Vogl K."/>
            <person name="Liu Z."/>
            <person name="Frigaard N.-U."/>
            <person name="Bryant D."/>
            <person name="Woyke T."/>
        </authorList>
    </citation>
    <scope>NUCLEOTIDE SEQUENCE [LARGE SCALE GENOMIC DNA]</scope>
    <source>
        <strain evidence="3">ATCC 17096 / DSM 198 / 6111</strain>
    </source>
</reference>
<gene>
    <name evidence="2" type="ordered locus">Thivi_1979</name>
</gene>
<dbReference type="AlphaFoldDB" id="I3YAB9"/>
<accession>I3YAB9</accession>
<feature type="region of interest" description="Disordered" evidence="1">
    <location>
        <begin position="101"/>
        <end position="123"/>
    </location>
</feature>
<feature type="compositionally biased region" description="Basic and acidic residues" evidence="1">
    <location>
        <begin position="110"/>
        <end position="123"/>
    </location>
</feature>
<dbReference type="HOGENOM" id="CLU_2014231_0_0_6"/>
<organism evidence="2 3">
    <name type="scientific">Thiocystis violascens (strain ATCC 17096 / DSM 198 / 6111)</name>
    <name type="common">Chromatium violascens</name>
    <dbReference type="NCBI Taxonomy" id="765911"/>
    <lineage>
        <taxon>Bacteria</taxon>
        <taxon>Pseudomonadati</taxon>
        <taxon>Pseudomonadota</taxon>
        <taxon>Gammaproteobacteria</taxon>
        <taxon>Chromatiales</taxon>
        <taxon>Chromatiaceae</taxon>
        <taxon>Thiocystis</taxon>
    </lineage>
</organism>
<protein>
    <submittedName>
        <fullName evidence="2">Uncharacterized protein</fullName>
    </submittedName>
</protein>
<dbReference type="KEGG" id="tvi:Thivi_1979"/>
<sequence>MEKLYLTFQRQARHDLAMATPTFFKQKKPIHPYVADQPESPESLNQKYEFGGAENQFREFERDFDGRWKYQFSASHLPSILNTLTCALKDVEVAYTETLIQQPGSIPAKTNREHNPMDSDRKH</sequence>
<evidence type="ECO:0000256" key="1">
    <source>
        <dbReference type="SAM" id="MobiDB-lite"/>
    </source>
</evidence>
<name>I3YAB9_THIV6</name>
<keyword evidence="3" id="KW-1185">Reference proteome</keyword>
<dbReference type="Proteomes" id="UP000006062">
    <property type="component" value="Chromosome"/>
</dbReference>
<proteinExistence type="predicted"/>